<dbReference type="GO" id="GO:0005737">
    <property type="term" value="C:cytoplasm"/>
    <property type="evidence" value="ECO:0007669"/>
    <property type="project" value="UniProtKB-SubCell"/>
</dbReference>
<evidence type="ECO:0000259" key="7">
    <source>
        <dbReference type="Pfam" id="PF24986"/>
    </source>
</evidence>
<evidence type="ECO:0000313" key="8">
    <source>
        <dbReference type="EMBL" id="PFG28481.1"/>
    </source>
</evidence>
<evidence type="ECO:0000313" key="9">
    <source>
        <dbReference type="Proteomes" id="UP000221653"/>
    </source>
</evidence>
<dbReference type="GO" id="GO:0006364">
    <property type="term" value="P:rRNA processing"/>
    <property type="evidence" value="ECO:0007669"/>
    <property type="project" value="UniProtKB-UniRule"/>
</dbReference>
<comment type="subcellular location">
    <subcellularLocation>
        <location evidence="5">Cytoplasm</location>
    </subcellularLocation>
</comment>
<comment type="domain">
    <text evidence="5">The PRC barrel domain binds ribosomal protein uS19.</text>
</comment>
<dbReference type="HAMAP" id="MF_00014">
    <property type="entry name" value="Ribosome_mat_RimM"/>
    <property type="match status" value="1"/>
</dbReference>
<evidence type="ECO:0000256" key="2">
    <source>
        <dbReference type="ARBA" id="ARBA00022517"/>
    </source>
</evidence>
<keyword evidence="9" id="KW-1185">Reference proteome</keyword>
<feature type="domain" description="Ribosome maturation factor RimM PRC barrel" evidence="7">
    <location>
        <begin position="125"/>
        <end position="184"/>
    </location>
</feature>
<evidence type="ECO:0000256" key="4">
    <source>
        <dbReference type="ARBA" id="ARBA00023186"/>
    </source>
</evidence>
<gene>
    <name evidence="5" type="primary">rimM</name>
    <name evidence="8" type="ORF">ATK06_1592</name>
</gene>
<dbReference type="InterPro" id="IPR002676">
    <property type="entry name" value="RimM_N"/>
</dbReference>
<dbReference type="EMBL" id="PDJF01000001">
    <property type="protein sequence ID" value="PFG28481.1"/>
    <property type="molecule type" value="Genomic_DNA"/>
</dbReference>
<comment type="similarity">
    <text evidence="5">Belongs to the RimM family.</text>
</comment>
<dbReference type="PANTHER" id="PTHR33692:SF1">
    <property type="entry name" value="RIBOSOME MATURATION FACTOR RIMM"/>
    <property type="match status" value="1"/>
</dbReference>
<dbReference type="InterPro" id="IPR036976">
    <property type="entry name" value="RimM_N_sf"/>
</dbReference>
<feature type="domain" description="RimM N-terminal" evidence="6">
    <location>
        <begin position="25"/>
        <end position="104"/>
    </location>
</feature>
<accession>A0A2A9DQ31</accession>
<keyword evidence="4 5" id="KW-0143">Chaperone</keyword>
<dbReference type="GO" id="GO:0005840">
    <property type="term" value="C:ribosome"/>
    <property type="evidence" value="ECO:0007669"/>
    <property type="project" value="InterPro"/>
</dbReference>
<dbReference type="InterPro" id="IPR056792">
    <property type="entry name" value="PRC_RimM"/>
</dbReference>
<evidence type="ECO:0000256" key="3">
    <source>
        <dbReference type="ARBA" id="ARBA00022552"/>
    </source>
</evidence>
<dbReference type="PANTHER" id="PTHR33692">
    <property type="entry name" value="RIBOSOME MATURATION FACTOR RIMM"/>
    <property type="match status" value="1"/>
</dbReference>
<dbReference type="Gene3D" id="2.30.30.240">
    <property type="entry name" value="PRC-barrel domain"/>
    <property type="match status" value="1"/>
</dbReference>
<dbReference type="Pfam" id="PF01782">
    <property type="entry name" value="RimM"/>
    <property type="match status" value="1"/>
</dbReference>
<evidence type="ECO:0000259" key="6">
    <source>
        <dbReference type="Pfam" id="PF01782"/>
    </source>
</evidence>
<proteinExistence type="inferred from homology"/>
<organism evidence="8 9">
    <name type="scientific">Corynebacterium renale</name>
    <dbReference type="NCBI Taxonomy" id="1724"/>
    <lineage>
        <taxon>Bacteria</taxon>
        <taxon>Bacillati</taxon>
        <taxon>Actinomycetota</taxon>
        <taxon>Actinomycetes</taxon>
        <taxon>Mycobacteriales</taxon>
        <taxon>Corynebacteriaceae</taxon>
        <taxon>Corynebacterium</taxon>
    </lineage>
</organism>
<evidence type="ECO:0000256" key="5">
    <source>
        <dbReference type="HAMAP-Rule" id="MF_00014"/>
    </source>
</evidence>
<keyword evidence="2 5" id="KW-0690">Ribosome biogenesis</keyword>
<dbReference type="AlphaFoldDB" id="A0A2A9DQ31"/>
<comment type="caution">
    <text evidence="8">The sequence shown here is derived from an EMBL/GenBank/DDBJ whole genome shotgun (WGS) entry which is preliminary data.</text>
</comment>
<dbReference type="SUPFAM" id="SSF50447">
    <property type="entry name" value="Translation proteins"/>
    <property type="match status" value="1"/>
</dbReference>
<dbReference type="SUPFAM" id="SSF50346">
    <property type="entry name" value="PRC-barrel domain"/>
    <property type="match status" value="1"/>
</dbReference>
<dbReference type="InterPro" id="IPR011961">
    <property type="entry name" value="RimM"/>
</dbReference>
<dbReference type="NCBIfam" id="TIGR02273">
    <property type="entry name" value="16S_RimM"/>
    <property type="match status" value="1"/>
</dbReference>
<evidence type="ECO:0000256" key="1">
    <source>
        <dbReference type="ARBA" id="ARBA00022490"/>
    </source>
</evidence>
<reference evidence="8 9" key="1">
    <citation type="submission" date="2017-10" db="EMBL/GenBank/DDBJ databases">
        <title>Sequencing the genomes of 1000 actinobacteria strains.</title>
        <authorList>
            <person name="Klenk H.-P."/>
        </authorList>
    </citation>
    <scope>NUCLEOTIDE SEQUENCE [LARGE SCALE GENOMIC DNA]</scope>
    <source>
        <strain evidence="8 9">DSM 20688</strain>
    </source>
</reference>
<dbReference type="Pfam" id="PF24986">
    <property type="entry name" value="PRC_RimM"/>
    <property type="match status" value="1"/>
</dbReference>
<dbReference type="STRING" id="1724.GCA_001044175_01101"/>
<sequence length="187" mass="20918">MWDQIPTIPALRPPYRMWSMSEVHIGRVVKSHGIRGEVAIEPTTDDPASRFAVGQVLTGKQAGKQQNLTIKTARPHQGRLLVSFEEIADRTAADSLRGMRFYAESVEEEDGYYDYQLEGLAVYLHSDLETKIADVTGVTHMPNRLLLDISLNDGREAMIPFVEDIVPEVDLDEGFIVIDPPEGLLDL</sequence>
<protein>
    <recommendedName>
        <fullName evidence="5">Ribosome maturation factor RimM</fullName>
    </recommendedName>
</protein>
<dbReference type="GO" id="GO:0043022">
    <property type="term" value="F:ribosome binding"/>
    <property type="evidence" value="ECO:0007669"/>
    <property type="project" value="InterPro"/>
</dbReference>
<dbReference type="Proteomes" id="UP000221653">
    <property type="component" value="Unassembled WGS sequence"/>
</dbReference>
<dbReference type="Gene3D" id="2.40.30.60">
    <property type="entry name" value="RimM"/>
    <property type="match status" value="1"/>
</dbReference>
<keyword evidence="1 5" id="KW-0963">Cytoplasm</keyword>
<keyword evidence="3 5" id="KW-0698">rRNA processing</keyword>
<comment type="function">
    <text evidence="5">An accessory protein needed during the final step in the assembly of 30S ribosomal subunit, possibly for assembly of the head region. Essential for efficient processing of 16S rRNA. May be needed both before and after RbfA during the maturation of 16S rRNA. It has affinity for free ribosomal 30S subunits but not for 70S ribosomes.</text>
</comment>
<dbReference type="InterPro" id="IPR009000">
    <property type="entry name" value="Transl_B-barrel_sf"/>
</dbReference>
<dbReference type="GO" id="GO:0042274">
    <property type="term" value="P:ribosomal small subunit biogenesis"/>
    <property type="evidence" value="ECO:0007669"/>
    <property type="project" value="UniProtKB-UniRule"/>
</dbReference>
<name>A0A2A9DQ31_9CORY</name>
<dbReference type="InterPro" id="IPR011033">
    <property type="entry name" value="PRC_barrel-like_sf"/>
</dbReference>
<comment type="subunit">
    <text evidence="5">Binds ribosomal protein uS19.</text>
</comment>